<evidence type="ECO:0000256" key="1">
    <source>
        <dbReference type="ARBA" id="ARBA00001971"/>
    </source>
</evidence>
<sequence>MTPPFLSSNDSIALILGALLFYFARLLSSRKKLPPGPRRLPLIGNAHQFPAETPWISFARWKRDYGDLIYLDLAGKSTLIINSRKVANDLLDKRSSIYSDRPSTVVFFKRFSSRRCGFDSSIITLQQYGDEWKKQRRMVAPDFAQNYVSNYYKLQEKQIALLVCNVLENPANLASEIKFRVGKIILRTTYGHNAQSKEDHFLKSGLLAADNFNTIATPGAFLVDLIPSLKLLPRWMPGSNFLSYADEVKRKLLQTARDPYFWSKEKRDSGLVLQPNLLSNILSKAGDNLTDDDEKQALWASLTMFGAGLDTKISTIWTFLLCMVLNPEVQKKAQAEIDTVIGKDRLPTISDRPDLPYIRSVLAETFRWAPALPLCVPHVLSQDDTYNDYALPKGTMVMPNIWAMFHDPEIYPDPMAFKPERFEGNDVEMEKMSIVFGFGRRICPGRYFAEGTLFSTITTFLATCDILPGCDENGRHIMPEAKYNSGTISIPEEFPIRLKARSPKAVAHLAEAIHTSIE</sequence>
<dbReference type="PRINTS" id="PR00463">
    <property type="entry name" value="EP450I"/>
</dbReference>
<reference evidence="12" key="1">
    <citation type="submission" date="2020-11" db="EMBL/GenBank/DDBJ databases">
        <authorList>
            <consortium name="DOE Joint Genome Institute"/>
            <person name="Ahrendt S."/>
            <person name="Riley R."/>
            <person name="Andreopoulos W."/>
            <person name="Labutti K."/>
            <person name="Pangilinan J."/>
            <person name="Ruiz-Duenas F.J."/>
            <person name="Barrasa J.M."/>
            <person name="Sanchez-Garcia M."/>
            <person name="Camarero S."/>
            <person name="Miyauchi S."/>
            <person name="Serrano A."/>
            <person name="Linde D."/>
            <person name="Babiker R."/>
            <person name="Drula E."/>
            <person name="Ayuso-Fernandez I."/>
            <person name="Pacheco R."/>
            <person name="Padilla G."/>
            <person name="Ferreira P."/>
            <person name="Barriuso J."/>
            <person name="Kellner H."/>
            <person name="Castanera R."/>
            <person name="Alfaro M."/>
            <person name="Ramirez L."/>
            <person name="Pisabarro A.G."/>
            <person name="Kuo A."/>
            <person name="Tritt A."/>
            <person name="Lipzen A."/>
            <person name="He G."/>
            <person name="Yan M."/>
            <person name="Ng V."/>
            <person name="Cullen D."/>
            <person name="Martin F."/>
            <person name="Rosso M.-N."/>
            <person name="Henrissat B."/>
            <person name="Hibbett D."/>
            <person name="Martinez A.T."/>
            <person name="Grigoriev I.V."/>
        </authorList>
    </citation>
    <scope>NUCLEOTIDE SEQUENCE</scope>
    <source>
        <strain evidence="12">CBS 506.95</strain>
    </source>
</reference>
<dbReference type="Proteomes" id="UP000807306">
    <property type="component" value="Unassembled WGS sequence"/>
</dbReference>
<dbReference type="EMBL" id="MU157921">
    <property type="protein sequence ID" value="KAF9523256.1"/>
    <property type="molecule type" value="Genomic_DNA"/>
</dbReference>
<keyword evidence="4 9" id="KW-0349">Heme</keyword>
<evidence type="ECO:0000256" key="4">
    <source>
        <dbReference type="ARBA" id="ARBA00022617"/>
    </source>
</evidence>
<dbReference type="CDD" id="cd11065">
    <property type="entry name" value="CYP64-like"/>
    <property type="match status" value="1"/>
</dbReference>
<dbReference type="Pfam" id="PF00067">
    <property type="entry name" value="p450"/>
    <property type="match status" value="1"/>
</dbReference>
<dbReference type="InterPro" id="IPR050364">
    <property type="entry name" value="Cytochrome_P450_fung"/>
</dbReference>
<evidence type="ECO:0000313" key="13">
    <source>
        <dbReference type="Proteomes" id="UP000807306"/>
    </source>
</evidence>
<dbReference type="Gene3D" id="1.10.630.10">
    <property type="entry name" value="Cytochrome P450"/>
    <property type="match status" value="1"/>
</dbReference>
<evidence type="ECO:0000256" key="6">
    <source>
        <dbReference type="ARBA" id="ARBA00023002"/>
    </source>
</evidence>
<protein>
    <submittedName>
        <fullName evidence="12">Monooxygenase</fullName>
    </submittedName>
</protein>
<evidence type="ECO:0000256" key="11">
    <source>
        <dbReference type="SAM" id="Phobius"/>
    </source>
</evidence>
<dbReference type="GO" id="GO:0004497">
    <property type="term" value="F:monooxygenase activity"/>
    <property type="evidence" value="ECO:0007669"/>
    <property type="project" value="UniProtKB-KW"/>
</dbReference>
<name>A0A9P6E614_9AGAR</name>
<evidence type="ECO:0000256" key="5">
    <source>
        <dbReference type="ARBA" id="ARBA00022723"/>
    </source>
</evidence>
<comment type="cofactor">
    <cofactor evidence="1 9">
        <name>heme</name>
        <dbReference type="ChEBI" id="CHEBI:30413"/>
    </cofactor>
</comment>
<dbReference type="GO" id="GO:0020037">
    <property type="term" value="F:heme binding"/>
    <property type="evidence" value="ECO:0007669"/>
    <property type="project" value="InterPro"/>
</dbReference>
<dbReference type="InterPro" id="IPR001128">
    <property type="entry name" value="Cyt_P450"/>
</dbReference>
<dbReference type="GO" id="GO:0005506">
    <property type="term" value="F:iron ion binding"/>
    <property type="evidence" value="ECO:0007669"/>
    <property type="project" value="InterPro"/>
</dbReference>
<keyword evidence="7 9" id="KW-0408">Iron</keyword>
<dbReference type="InterPro" id="IPR002401">
    <property type="entry name" value="Cyt_P450_E_grp-I"/>
</dbReference>
<evidence type="ECO:0000313" key="12">
    <source>
        <dbReference type="EMBL" id="KAF9523256.1"/>
    </source>
</evidence>
<dbReference type="OrthoDB" id="2789670at2759"/>
<comment type="pathway">
    <text evidence="2">Secondary metabolite biosynthesis.</text>
</comment>
<accession>A0A9P6E614</accession>
<keyword evidence="13" id="KW-1185">Reference proteome</keyword>
<evidence type="ECO:0000256" key="8">
    <source>
        <dbReference type="ARBA" id="ARBA00023033"/>
    </source>
</evidence>
<keyword evidence="11" id="KW-0812">Transmembrane</keyword>
<feature type="transmembrane region" description="Helical" evidence="11">
    <location>
        <begin position="12"/>
        <end position="28"/>
    </location>
</feature>
<dbReference type="SUPFAM" id="SSF48264">
    <property type="entry name" value="Cytochrome P450"/>
    <property type="match status" value="1"/>
</dbReference>
<dbReference type="InterPro" id="IPR036396">
    <property type="entry name" value="Cyt_P450_sf"/>
</dbReference>
<organism evidence="12 13">
    <name type="scientific">Crepidotus variabilis</name>
    <dbReference type="NCBI Taxonomy" id="179855"/>
    <lineage>
        <taxon>Eukaryota</taxon>
        <taxon>Fungi</taxon>
        <taxon>Dikarya</taxon>
        <taxon>Basidiomycota</taxon>
        <taxon>Agaricomycotina</taxon>
        <taxon>Agaricomycetes</taxon>
        <taxon>Agaricomycetidae</taxon>
        <taxon>Agaricales</taxon>
        <taxon>Agaricineae</taxon>
        <taxon>Crepidotaceae</taxon>
        <taxon>Crepidotus</taxon>
    </lineage>
</organism>
<evidence type="ECO:0000256" key="9">
    <source>
        <dbReference type="PIRSR" id="PIRSR602401-1"/>
    </source>
</evidence>
<keyword evidence="11" id="KW-0472">Membrane</keyword>
<keyword evidence="6 10" id="KW-0560">Oxidoreductase</keyword>
<dbReference type="PROSITE" id="PS00086">
    <property type="entry name" value="CYTOCHROME_P450"/>
    <property type="match status" value="1"/>
</dbReference>
<comment type="caution">
    <text evidence="12">The sequence shown here is derived from an EMBL/GenBank/DDBJ whole genome shotgun (WGS) entry which is preliminary data.</text>
</comment>
<gene>
    <name evidence="12" type="ORF">CPB83DRAFT_871697</name>
</gene>
<proteinExistence type="inferred from homology"/>
<evidence type="ECO:0000256" key="2">
    <source>
        <dbReference type="ARBA" id="ARBA00005179"/>
    </source>
</evidence>
<keyword evidence="8 10" id="KW-0503">Monooxygenase</keyword>
<dbReference type="AlphaFoldDB" id="A0A9P6E614"/>
<keyword evidence="11" id="KW-1133">Transmembrane helix</keyword>
<evidence type="ECO:0000256" key="7">
    <source>
        <dbReference type="ARBA" id="ARBA00023004"/>
    </source>
</evidence>
<feature type="binding site" description="axial binding residue" evidence="9">
    <location>
        <position position="443"/>
    </location>
    <ligand>
        <name>heme</name>
        <dbReference type="ChEBI" id="CHEBI:30413"/>
    </ligand>
    <ligandPart>
        <name>Fe</name>
        <dbReference type="ChEBI" id="CHEBI:18248"/>
    </ligandPart>
</feature>
<dbReference type="PANTHER" id="PTHR46300:SF7">
    <property type="entry name" value="P450, PUTATIVE (EUROFUNG)-RELATED"/>
    <property type="match status" value="1"/>
</dbReference>
<keyword evidence="5 9" id="KW-0479">Metal-binding</keyword>
<dbReference type="InterPro" id="IPR017972">
    <property type="entry name" value="Cyt_P450_CS"/>
</dbReference>
<dbReference type="GO" id="GO:0016705">
    <property type="term" value="F:oxidoreductase activity, acting on paired donors, with incorporation or reduction of molecular oxygen"/>
    <property type="evidence" value="ECO:0007669"/>
    <property type="project" value="InterPro"/>
</dbReference>
<evidence type="ECO:0000256" key="10">
    <source>
        <dbReference type="RuleBase" id="RU000461"/>
    </source>
</evidence>
<evidence type="ECO:0000256" key="3">
    <source>
        <dbReference type="ARBA" id="ARBA00010617"/>
    </source>
</evidence>
<comment type="similarity">
    <text evidence="3 10">Belongs to the cytochrome P450 family.</text>
</comment>
<dbReference type="PANTHER" id="PTHR46300">
    <property type="entry name" value="P450, PUTATIVE (EUROFUNG)-RELATED-RELATED"/>
    <property type="match status" value="1"/>
</dbReference>